<sequence>MSATSKLIMCIFGLGLFIWVCLAVNKWGDKMLSQPCEDSYTRALNRAAGDK</sequence>
<evidence type="ECO:0000313" key="1">
    <source>
        <dbReference type="EMBL" id="KKN53721.1"/>
    </source>
</evidence>
<organism evidence="1">
    <name type="scientific">marine sediment metagenome</name>
    <dbReference type="NCBI Taxonomy" id="412755"/>
    <lineage>
        <taxon>unclassified sequences</taxon>
        <taxon>metagenomes</taxon>
        <taxon>ecological metagenomes</taxon>
    </lineage>
</organism>
<protein>
    <submittedName>
        <fullName evidence="1">Uncharacterized protein</fullName>
    </submittedName>
</protein>
<name>A0A0F9TX54_9ZZZZ</name>
<proteinExistence type="predicted"/>
<reference evidence="1" key="1">
    <citation type="journal article" date="2015" name="Nature">
        <title>Complex archaea that bridge the gap between prokaryotes and eukaryotes.</title>
        <authorList>
            <person name="Spang A."/>
            <person name="Saw J.H."/>
            <person name="Jorgensen S.L."/>
            <person name="Zaremba-Niedzwiedzka K."/>
            <person name="Martijn J."/>
            <person name="Lind A.E."/>
            <person name="van Eijk R."/>
            <person name="Schleper C."/>
            <person name="Guy L."/>
            <person name="Ettema T.J."/>
        </authorList>
    </citation>
    <scope>NUCLEOTIDE SEQUENCE</scope>
</reference>
<comment type="caution">
    <text evidence="1">The sequence shown here is derived from an EMBL/GenBank/DDBJ whole genome shotgun (WGS) entry which is preliminary data.</text>
</comment>
<dbReference type="AlphaFoldDB" id="A0A0F9TX54"/>
<accession>A0A0F9TX54</accession>
<dbReference type="EMBL" id="LAZR01000959">
    <property type="protein sequence ID" value="KKN53721.1"/>
    <property type="molecule type" value="Genomic_DNA"/>
</dbReference>
<gene>
    <name evidence="1" type="ORF">LCGC14_0599760</name>
</gene>